<dbReference type="OrthoDB" id="5974698at2"/>
<evidence type="ECO:0000256" key="1">
    <source>
        <dbReference type="SAM" id="SignalP"/>
    </source>
</evidence>
<evidence type="ECO:0008006" key="4">
    <source>
        <dbReference type="Google" id="ProtNLM"/>
    </source>
</evidence>
<sequence length="169" mass="17960">MRRLLILFAAAVAAPVLAADPAPEIRRAPVPPQALGVAHTLRTIPEACARLQGEFSGDAAAPYRFAVVRTSPGCRPRARLVDAAQARPSPASGWILNDLIRVPSAACATQQAVVRVWRQPAQVAPPALDPQGRARVYLEDSLQQARAGRLAPLPAYAVSLQVEGLPCPR</sequence>
<name>A0A372DQW5_9GAMM</name>
<reference evidence="2 3" key="1">
    <citation type="submission" date="2018-08" db="EMBL/GenBank/DDBJ databases">
        <title>Lysobacter weifangensis sp. nov., a new member of the family 'Xanthomonadaceae', isolated from soil in a farmland.</title>
        <authorList>
            <person name="Zhao H."/>
        </authorList>
    </citation>
    <scope>NUCLEOTIDE SEQUENCE [LARGE SCALE GENOMIC DNA]</scope>
    <source>
        <strain evidence="2 3">WF-2</strain>
    </source>
</reference>
<feature type="signal peptide" evidence="1">
    <location>
        <begin position="1"/>
        <end position="18"/>
    </location>
</feature>
<dbReference type="Proteomes" id="UP000262917">
    <property type="component" value="Unassembled WGS sequence"/>
</dbReference>
<organism evidence="2 3">
    <name type="scientific">Cognatiluteimonas weifangensis</name>
    <dbReference type="NCBI Taxonomy" id="2303539"/>
    <lineage>
        <taxon>Bacteria</taxon>
        <taxon>Pseudomonadati</taxon>
        <taxon>Pseudomonadota</taxon>
        <taxon>Gammaproteobacteria</taxon>
        <taxon>Lysobacterales</taxon>
        <taxon>Lysobacteraceae</taxon>
        <taxon>Cognatiluteimonas</taxon>
    </lineage>
</organism>
<feature type="chain" id="PRO_5016563610" description="Secreted protein" evidence="1">
    <location>
        <begin position="19"/>
        <end position="169"/>
    </location>
</feature>
<dbReference type="EMBL" id="QVPD01000002">
    <property type="protein sequence ID" value="RFP61939.1"/>
    <property type="molecule type" value="Genomic_DNA"/>
</dbReference>
<proteinExistence type="predicted"/>
<protein>
    <recommendedName>
        <fullName evidence="4">Secreted protein</fullName>
    </recommendedName>
</protein>
<dbReference type="RefSeq" id="WP_117201615.1">
    <property type="nucleotide sequence ID" value="NZ_JBHTBK010000014.1"/>
</dbReference>
<evidence type="ECO:0000313" key="3">
    <source>
        <dbReference type="Proteomes" id="UP000262917"/>
    </source>
</evidence>
<accession>A0A372DQW5</accession>
<gene>
    <name evidence="2" type="ORF">D0Y53_02445</name>
</gene>
<keyword evidence="1" id="KW-0732">Signal</keyword>
<keyword evidence="3" id="KW-1185">Reference proteome</keyword>
<evidence type="ECO:0000313" key="2">
    <source>
        <dbReference type="EMBL" id="RFP61939.1"/>
    </source>
</evidence>
<comment type="caution">
    <text evidence="2">The sequence shown here is derived from an EMBL/GenBank/DDBJ whole genome shotgun (WGS) entry which is preliminary data.</text>
</comment>
<dbReference type="AlphaFoldDB" id="A0A372DQW5"/>